<evidence type="ECO:0000313" key="3">
    <source>
        <dbReference type="EMBL" id="QQS99185.1"/>
    </source>
</evidence>
<dbReference type="SUPFAM" id="SSF50156">
    <property type="entry name" value="PDZ domain-like"/>
    <property type="match status" value="1"/>
</dbReference>
<gene>
    <name evidence="3" type="ORF">I6J18_16265</name>
</gene>
<dbReference type="Pfam" id="PF17820">
    <property type="entry name" value="PDZ_6"/>
    <property type="match status" value="1"/>
</dbReference>
<accession>A0A974RZ88</accession>
<evidence type="ECO:0000256" key="1">
    <source>
        <dbReference type="SAM" id="Phobius"/>
    </source>
</evidence>
<reference evidence="3 4" key="1">
    <citation type="submission" date="2021-01" db="EMBL/GenBank/DDBJ databases">
        <title>FDA dAtabase for Regulatory Grade micrObial Sequences (FDA-ARGOS): Supporting development and validation of Infectious Disease Dx tests.</title>
        <authorList>
            <person name="Nelson B."/>
            <person name="Plummer A."/>
            <person name="Tallon L."/>
            <person name="Sadzewicz L."/>
            <person name="Zhao X."/>
            <person name="Boylan J."/>
            <person name="Ott S."/>
            <person name="Bowen H."/>
            <person name="Vavikolanu K."/>
            <person name="Mehta A."/>
            <person name="Aluvathingal J."/>
            <person name="Nadendla S."/>
            <person name="Myers T."/>
            <person name="Yan Y."/>
            <person name="Sichtig H."/>
        </authorList>
    </citation>
    <scope>NUCLEOTIDE SEQUENCE [LARGE SCALE GENOMIC DNA]</scope>
    <source>
        <strain evidence="3 4">FDAARGOS_1161</strain>
    </source>
</reference>
<dbReference type="AlphaFoldDB" id="A0A974RZ88"/>
<feature type="transmembrane region" description="Helical" evidence="1">
    <location>
        <begin position="106"/>
        <end position="123"/>
    </location>
</feature>
<proteinExistence type="predicted"/>
<keyword evidence="1" id="KW-1133">Transmembrane helix</keyword>
<feature type="transmembrane region" description="Helical" evidence="1">
    <location>
        <begin position="80"/>
        <end position="99"/>
    </location>
</feature>
<feature type="transmembrane region" description="Helical" evidence="1">
    <location>
        <begin position="143"/>
        <end position="163"/>
    </location>
</feature>
<protein>
    <submittedName>
        <fullName evidence="3">PDZ domain-containing protein</fullName>
    </submittedName>
</protein>
<sequence length="399" mass="44898">MTEEWLIECLRGIGILFIHPLLYVSIIIALAIGVLRVQRERRDFNIRIYRKSTELRQLLPQGILWGLILSLFTLGTGLVIPPAVLVIIGAVSILLALTLKMRFLSPAYSVSISFFLLVILYTYGGEIEWPFFGEYFRDIDTPVYPTVAILLGLLLFAEGFLIARKAIKKPSPGLVISKRGQTVGRYSSRRIWMLPLFVFIPGGDLPAPFDWFPVFSLDGQSITPIVIPFLIGFSQKVQGMLPETAIKASGRQVILLGTVVLAVAIGGYWYPYMSIISVAIGLIGRECIYYLRKRSDRNLPIYFSRSKLGVRILGVIPDTPAQKMGLELGEIVTKINGIHVTDEREFYKALQKNRAHCKLEVVGNNQQIRYVQRALFEGEHHELGLLFTENQTKETDQVG</sequence>
<dbReference type="SMART" id="SM00228">
    <property type="entry name" value="PDZ"/>
    <property type="match status" value="1"/>
</dbReference>
<dbReference type="InterPro" id="IPR036034">
    <property type="entry name" value="PDZ_sf"/>
</dbReference>
<dbReference type="InterPro" id="IPR001478">
    <property type="entry name" value="PDZ"/>
</dbReference>
<dbReference type="Proteomes" id="UP000595254">
    <property type="component" value="Chromosome"/>
</dbReference>
<dbReference type="InterPro" id="IPR041489">
    <property type="entry name" value="PDZ_6"/>
</dbReference>
<dbReference type="EMBL" id="CP068053">
    <property type="protein sequence ID" value="QQS99185.1"/>
    <property type="molecule type" value="Genomic_DNA"/>
</dbReference>
<feature type="transmembrane region" description="Helical" evidence="1">
    <location>
        <begin position="12"/>
        <end position="37"/>
    </location>
</feature>
<organism evidence="3 4">
    <name type="scientific">Peribacillus psychrosaccharolyticus</name>
    <name type="common">Bacillus psychrosaccharolyticus</name>
    <dbReference type="NCBI Taxonomy" id="1407"/>
    <lineage>
        <taxon>Bacteria</taxon>
        <taxon>Bacillati</taxon>
        <taxon>Bacillota</taxon>
        <taxon>Bacilli</taxon>
        <taxon>Bacillales</taxon>
        <taxon>Bacillaceae</taxon>
        <taxon>Peribacillus</taxon>
    </lineage>
</organism>
<evidence type="ECO:0000313" key="4">
    <source>
        <dbReference type="Proteomes" id="UP000595254"/>
    </source>
</evidence>
<keyword evidence="1" id="KW-0472">Membrane</keyword>
<dbReference type="Gene3D" id="2.30.42.10">
    <property type="match status" value="1"/>
</dbReference>
<feature type="transmembrane region" description="Helical" evidence="1">
    <location>
        <begin position="253"/>
        <end position="269"/>
    </location>
</feature>
<name>A0A974RZ88_PERPY</name>
<feature type="transmembrane region" description="Helical" evidence="1">
    <location>
        <begin position="58"/>
        <end position="74"/>
    </location>
</feature>
<evidence type="ECO:0000259" key="2">
    <source>
        <dbReference type="SMART" id="SM00228"/>
    </source>
</evidence>
<keyword evidence="4" id="KW-1185">Reference proteome</keyword>
<keyword evidence="1" id="KW-0812">Transmembrane</keyword>
<dbReference type="RefSeq" id="WP_040376424.1">
    <property type="nucleotide sequence ID" value="NZ_CP068053.1"/>
</dbReference>
<feature type="domain" description="PDZ" evidence="2">
    <location>
        <begin position="297"/>
        <end position="365"/>
    </location>
</feature>
<dbReference type="KEGG" id="ppsr:I6J18_16265"/>